<sequence length="342" mass="37932">MSRELHQLFSDTSQQIGASQKIPVRDGSIELRLVDCREGGVLLQRIHTRRDGSVVVLLLDGSERAQMTEFLENDPYNEVLAPQYNAIADSVGRRPLRKANARAIASVADCHTELDVLMLMRTVCATRGGTYALFHWLSTSTPSPVSGVIYDTHVILAACPPSWLQVYERRVVTDPALEYARNHVMPVRGFESFGNSNGPWFAREAGLYGLRSNVFLPANRGSDGGKVFGLLHVSSSIASPGGDDVIWQGQRELRGLAEELLDWPAIKFRRAAALQYQLSDAERTILQWIRRGGDATHAAADLALTQRQIYRLYKSIKIKMGRDDIRACARMAADAGLIDQVE</sequence>
<protein>
    <recommendedName>
        <fullName evidence="3">HTH luxR-type domain-containing protein</fullName>
    </recommendedName>
</protein>
<dbReference type="EMBL" id="PUIQ01000062">
    <property type="protein sequence ID" value="PQP10862.1"/>
    <property type="molecule type" value="Genomic_DNA"/>
</dbReference>
<name>A0A2S8I916_BURCE</name>
<dbReference type="Gene3D" id="3.30.450.80">
    <property type="entry name" value="Transcription factor LuxR-like, autoinducer-binding domain"/>
    <property type="match status" value="1"/>
</dbReference>
<evidence type="ECO:0000313" key="1">
    <source>
        <dbReference type="EMBL" id="PQP10862.1"/>
    </source>
</evidence>
<evidence type="ECO:0008006" key="3">
    <source>
        <dbReference type="Google" id="ProtNLM"/>
    </source>
</evidence>
<accession>A0A2S8I916</accession>
<dbReference type="InterPro" id="IPR016032">
    <property type="entry name" value="Sig_transdc_resp-reg_C-effctor"/>
</dbReference>
<dbReference type="InterPro" id="IPR036693">
    <property type="entry name" value="TF_LuxR_autoind-bd_dom_sf"/>
</dbReference>
<comment type="caution">
    <text evidence="1">The sequence shown here is derived from an EMBL/GenBank/DDBJ whole genome shotgun (WGS) entry which is preliminary data.</text>
</comment>
<dbReference type="AlphaFoldDB" id="A0A2S8I916"/>
<reference evidence="1 2" key="1">
    <citation type="submission" date="2018-02" db="EMBL/GenBank/DDBJ databases">
        <title>Draft genome sequencing of Burkholderia cepacia Y14-15.</title>
        <authorList>
            <person name="Zheng B.-X."/>
        </authorList>
    </citation>
    <scope>NUCLEOTIDE SEQUENCE [LARGE SCALE GENOMIC DNA]</scope>
    <source>
        <strain evidence="1 2">Y14-15</strain>
    </source>
</reference>
<dbReference type="GO" id="GO:0003677">
    <property type="term" value="F:DNA binding"/>
    <property type="evidence" value="ECO:0007669"/>
    <property type="project" value="InterPro"/>
</dbReference>
<proteinExistence type="predicted"/>
<dbReference type="Proteomes" id="UP000238206">
    <property type="component" value="Unassembled WGS sequence"/>
</dbReference>
<organism evidence="1 2">
    <name type="scientific">Burkholderia cepacia</name>
    <name type="common">Pseudomonas cepacia</name>
    <dbReference type="NCBI Taxonomy" id="292"/>
    <lineage>
        <taxon>Bacteria</taxon>
        <taxon>Pseudomonadati</taxon>
        <taxon>Pseudomonadota</taxon>
        <taxon>Betaproteobacteria</taxon>
        <taxon>Burkholderiales</taxon>
        <taxon>Burkholderiaceae</taxon>
        <taxon>Burkholderia</taxon>
        <taxon>Burkholderia cepacia complex</taxon>
    </lineage>
</organism>
<dbReference type="GO" id="GO:0006355">
    <property type="term" value="P:regulation of DNA-templated transcription"/>
    <property type="evidence" value="ECO:0007669"/>
    <property type="project" value="InterPro"/>
</dbReference>
<gene>
    <name evidence="1" type="ORF">C5615_32900</name>
</gene>
<dbReference type="SUPFAM" id="SSF46894">
    <property type="entry name" value="C-terminal effector domain of the bipartite response regulators"/>
    <property type="match status" value="1"/>
</dbReference>
<evidence type="ECO:0000313" key="2">
    <source>
        <dbReference type="Proteomes" id="UP000238206"/>
    </source>
</evidence>
<dbReference type="SUPFAM" id="SSF75516">
    <property type="entry name" value="Pheromone-binding domain of LuxR-like quorum-sensing transcription factors"/>
    <property type="match status" value="1"/>
</dbReference>
<dbReference type="RefSeq" id="WP_105393244.1">
    <property type="nucleotide sequence ID" value="NZ_PUIQ01000062.1"/>
</dbReference>